<protein>
    <submittedName>
        <fullName evidence="1">Uncharacterized protein</fullName>
    </submittedName>
</protein>
<dbReference type="EMBL" id="CP026562">
    <property type="protein sequence ID" value="AVB20670.1"/>
    <property type="molecule type" value="Genomic_DNA"/>
</dbReference>
<gene>
    <name evidence="1" type="ORF">BKM03_16700</name>
</gene>
<dbReference type="Proteomes" id="UP000236903">
    <property type="component" value="Chromosome"/>
</dbReference>
<dbReference type="KEGG" id="pavl:BKM03_16700"/>
<organism evidence="1 2">
    <name type="scientific">Pseudomonas avellanae</name>
    <dbReference type="NCBI Taxonomy" id="46257"/>
    <lineage>
        <taxon>Bacteria</taxon>
        <taxon>Pseudomonadati</taxon>
        <taxon>Pseudomonadota</taxon>
        <taxon>Gammaproteobacteria</taxon>
        <taxon>Pseudomonadales</taxon>
        <taxon>Pseudomonadaceae</taxon>
        <taxon>Pseudomonas</taxon>
    </lineage>
</organism>
<proteinExistence type="predicted"/>
<name>A0AAD0DZF1_9PSED</name>
<accession>A0AAD0DZF1</accession>
<reference evidence="1 2" key="1">
    <citation type="submission" date="2018-02" db="EMBL/GenBank/DDBJ databases">
        <title>Comparative genomics of Pseudomonas syringae.</title>
        <authorList>
            <person name="Hulin M.T."/>
        </authorList>
    </citation>
    <scope>NUCLEOTIDE SEQUENCE [LARGE SCALE GENOMIC DNA]</scope>
    <source>
        <strain evidence="1 2">R2leaf</strain>
    </source>
</reference>
<evidence type="ECO:0000313" key="1">
    <source>
        <dbReference type="EMBL" id="AVB20670.1"/>
    </source>
</evidence>
<dbReference type="AlphaFoldDB" id="A0AAD0DZF1"/>
<evidence type="ECO:0000313" key="2">
    <source>
        <dbReference type="Proteomes" id="UP000236903"/>
    </source>
</evidence>
<sequence>MSFTCNGEAKASPFLFHQLVIESLFCEKAFPRRSLSALYPEAPQ</sequence>